<dbReference type="PROSITE" id="PS00622">
    <property type="entry name" value="HTH_LUXR_1"/>
    <property type="match status" value="1"/>
</dbReference>
<keyword evidence="1" id="KW-0547">Nucleotide-binding</keyword>
<keyword evidence="5" id="KW-1185">Reference proteome</keyword>
<dbReference type="PANTHER" id="PTHR16305:SF35">
    <property type="entry name" value="TRANSCRIPTIONAL ACTIVATOR DOMAIN"/>
    <property type="match status" value="1"/>
</dbReference>
<dbReference type="SUPFAM" id="SSF52540">
    <property type="entry name" value="P-loop containing nucleoside triphosphate hydrolases"/>
    <property type="match status" value="1"/>
</dbReference>
<evidence type="ECO:0000256" key="1">
    <source>
        <dbReference type="ARBA" id="ARBA00022741"/>
    </source>
</evidence>
<dbReference type="PRINTS" id="PR00038">
    <property type="entry name" value="HTHLUXR"/>
</dbReference>
<organism evidence="4 5">
    <name type="scientific">Actinomycetospora chlora</name>
    <dbReference type="NCBI Taxonomy" id="663608"/>
    <lineage>
        <taxon>Bacteria</taxon>
        <taxon>Bacillati</taxon>
        <taxon>Actinomycetota</taxon>
        <taxon>Actinomycetes</taxon>
        <taxon>Pseudonocardiales</taxon>
        <taxon>Pseudonocardiaceae</taxon>
        <taxon>Actinomycetospora</taxon>
    </lineage>
</organism>
<keyword evidence="2" id="KW-0067">ATP-binding</keyword>
<dbReference type="PANTHER" id="PTHR16305">
    <property type="entry name" value="TESTICULAR SOLUBLE ADENYLYL CYCLASE"/>
    <property type="match status" value="1"/>
</dbReference>
<dbReference type="InterPro" id="IPR027417">
    <property type="entry name" value="P-loop_NTPase"/>
</dbReference>
<dbReference type="InterPro" id="IPR016032">
    <property type="entry name" value="Sig_transdc_resp-reg_C-effctor"/>
</dbReference>
<sequence>MPRTATTAPGPAWPFTGRTTELHAVTTALERDGAVVVAGSAGLGKSRLARELATRAAHDDAVDVVAASASSRDIPLGVFAPWLSAPDGTEPTANGDAMVSALARVGAAIRAAGPRALLLVDDAHMLDTVSATLVHQLAQERAVRLVLTVRSGAPCSEAITAIWKDGLAERVELEPLGPADAAALLDAVLHGPVDAQALRRLHDTTRGNVLWLRHLVEGERAAGRLVVDDGRWSWHGAAELSPALEQLLAERIGTLDEGERHALELVALGEPVGLRMLVDLVAEPDVERIAERELITVVSDGARSEVRLAHPLYGEAIRARLSVPRARRLRGELSRALRATGGRRAGDELRRAVLDLDSDSPPDATLLVLAAEQAMNLTDIGLAERLLRAAVAAGGGFDARLGLGFLLGWMMRPDEAEGELAAALDEATTDAQRARALLARFHLLVFILERPEDGRALIREARDVGGLTPEIAALEGLLHAADGDVVAAHDDATAALAGPAPSSQTITWASWIAAYALAYRGGGGLRVRDHVARGMDAARQAPETLAMLGNLGFGDVLQAGFDGALDAARGRLEWVGNLPGGHGATWSALYHGRHALDAGRPATAVRLIDSIVPSFPGSGGGWTAWFHAMIAQGRAQLGEAAEASESLDAAVRARHGVIRLADPDVDLARAWVAAAQGSVQEAVRTARQAAAAARSRGQRAAEMVARHAAVRFGDRDQVDALADLARVLDGPRASTAAAHAAALAARDVDRLIATADQMESCGLVLAAVDALAHAAVVARDRGEHTAATAAAERATTLAAERCEGAVTPALRLAQAPLPVSGREREVATLAAEGLTNRQIALRLHVSVRTVESHIYRACTRLGLPDRAALAAAIAPRRLGDDQRTPLSP</sequence>
<dbReference type="InterPro" id="IPR036388">
    <property type="entry name" value="WH-like_DNA-bd_sf"/>
</dbReference>
<dbReference type="CDD" id="cd06170">
    <property type="entry name" value="LuxR_C_like"/>
    <property type="match status" value="1"/>
</dbReference>
<dbReference type="Proteomes" id="UP001500928">
    <property type="component" value="Unassembled WGS sequence"/>
</dbReference>
<proteinExistence type="predicted"/>
<comment type="caution">
    <text evidence="4">The sequence shown here is derived from an EMBL/GenBank/DDBJ whole genome shotgun (WGS) entry which is preliminary data.</text>
</comment>
<dbReference type="RefSeq" id="WP_345415134.1">
    <property type="nucleotide sequence ID" value="NZ_BAABHO010000019.1"/>
</dbReference>
<evidence type="ECO:0000313" key="5">
    <source>
        <dbReference type="Proteomes" id="UP001500928"/>
    </source>
</evidence>
<dbReference type="InterPro" id="IPR000792">
    <property type="entry name" value="Tscrpt_reg_LuxR_C"/>
</dbReference>
<dbReference type="Gene3D" id="1.10.10.10">
    <property type="entry name" value="Winged helix-like DNA-binding domain superfamily/Winged helix DNA-binding domain"/>
    <property type="match status" value="1"/>
</dbReference>
<dbReference type="EMBL" id="BAABHO010000019">
    <property type="protein sequence ID" value="GAA4790470.1"/>
    <property type="molecule type" value="Genomic_DNA"/>
</dbReference>
<evidence type="ECO:0000259" key="3">
    <source>
        <dbReference type="PROSITE" id="PS50043"/>
    </source>
</evidence>
<dbReference type="Pfam" id="PF00196">
    <property type="entry name" value="GerE"/>
    <property type="match status" value="1"/>
</dbReference>
<dbReference type="Pfam" id="PF13191">
    <property type="entry name" value="AAA_16"/>
    <property type="match status" value="1"/>
</dbReference>
<dbReference type="Gene3D" id="3.40.50.300">
    <property type="entry name" value="P-loop containing nucleotide triphosphate hydrolases"/>
    <property type="match status" value="1"/>
</dbReference>
<dbReference type="InterPro" id="IPR041664">
    <property type="entry name" value="AAA_16"/>
</dbReference>
<protein>
    <submittedName>
        <fullName evidence="4">LuxR family transcriptional regulator</fullName>
    </submittedName>
</protein>
<reference evidence="5" key="1">
    <citation type="journal article" date="2019" name="Int. J. Syst. Evol. Microbiol.">
        <title>The Global Catalogue of Microorganisms (GCM) 10K type strain sequencing project: providing services to taxonomists for standard genome sequencing and annotation.</title>
        <authorList>
            <consortium name="The Broad Institute Genomics Platform"/>
            <consortium name="The Broad Institute Genome Sequencing Center for Infectious Disease"/>
            <person name="Wu L."/>
            <person name="Ma J."/>
        </authorList>
    </citation>
    <scope>NUCLEOTIDE SEQUENCE [LARGE SCALE GENOMIC DNA]</scope>
    <source>
        <strain evidence="5">JCM 17979</strain>
    </source>
</reference>
<name>A0ABP9B876_9PSEU</name>
<evidence type="ECO:0000313" key="4">
    <source>
        <dbReference type="EMBL" id="GAA4790470.1"/>
    </source>
</evidence>
<dbReference type="SUPFAM" id="SSF46894">
    <property type="entry name" value="C-terminal effector domain of the bipartite response regulators"/>
    <property type="match status" value="1"/>
</dbReference>
<dbReference type="SMART" id="SM00421">
    <property type="entry name" value="HTH_LUXR"/>
    <property type="match status" value="1"/>
</dbReference>
<accession>A0ABP9B876</accession>
<gene>
    <name evidence="4" type="ORF">GCM10023200_26780</name>
</gene>
<dbReference type="PROSITE" id="PS50043">
    <property type="entry name" value="HTH_LUXR_2"/>
    <property type="match status" value="1"/>
</dbReference>
<feature type="domain" description="HTH luxR-type" evidence="3">
    <location>
        <begin position="812"/>
        <end position="877"/>
    </location>
</feature>
<evidence type="ECO:0000256" key="2">
    <source>
        <dbReference type="ARBA" id="ARBA00022840"/>
    </source>
</evidence>